<dbReference type="OrthoDB" id="6077994at2759"/>
<evidence type="ECO:0000313" key="2">
    <source>
        <dbReference type="EMBL" id="RZC37907.1"/>
    </source>
</evidence>
<reference evidence="2 3" key="1">
    <citation type="submission" date="2017-03" db="EMBL/GenBank/DDBJ databases">
        <title>Genome of the blue death feigning beetle - Asbolus verrucosus.</title>
        <authorList>
            <person name="Rider S.D."/>
        </authorList>
    </citation>
    <scope>NUCLEOTIDE SEQUENCE [LARGE SCALE GENOMIC DNA]</scope>
    <source>
        <strain evidence="2">Butters</strain>
        <tissue evidence="2">Head and leg muscle</tissue>
    </source>
</reference>
<protein>
    <submittedName>
        <fullName evidence="2">Uncharacterized protein</fullName>
    </submittedName>
</protein>
<dbReference type="EMBL" id="QDEB01048100">
    <property type="protein sequence ID" value="RZC37907.1"/>
    <property type="molecule type" value="Genomic_DNA"/>
</dbReference>
<feature type="non-terminal residue" evidence="2">
    <location>
        <position position="286"/>
    </location>
</feature>
<name>A0A482VZY4_ASBVE</name>
<comment type="caution">
    <text evidence="2">The sequence shown here is derived from an EMBL/GenBank/DDBJ whole genome shotgun (WGS) entry which is preliminary data.</text>
</comment>
<feature type="non-terminal residue" evidence="2">
    <location>
        <position position="1"/>
    </location>
</feature>
<accession>A0A482VZY4</accession>
<organism evidence="2 3">
    <name type="scientific">Asbolus verrucosus</name>
    <name type="common">Desert ironclad beetle</name>
    <dbReference type="NCBI Taxonomy" id="1661398"/>
    <lineage>
        <taxon>Eukaryota</taxon>
        <taxon>Metazoa</taxon>
        <taxon>Ecdysozoa</taxon>
        <taxon>Arthropoda</taxon>
        <taxon>Hexapoda</taxon>
        <taxon>Insecta</taxon>
        <taxon>Pterygota</taxon>
        <taxon>Neoptera</taxon>
        <taxon>Endopterygota</taxon>
        <taxon>Coleoptera</taxon>
        <taxon>Polyphaga</taxon>
        <taxon>Cucujiformia</taxon>
        <taxon>Tenebrionidae</taxon>
        <taxon>Pimeliinae</taxon>
        <taxon>Asbolus</taxon>
    </lineage>
</organism>
<evidence type="ECO:0000256" key="1">
    <source>
        <dbReference type="SAM" id="MobiDB-lite"/>
    </source>
</evidence>
<feature type="region of interest" description="Disordered" evidence="1">
    <location>
        <begin position="28"/>
        <end position="53"/>
    </location>
</feature>
<keyword evidence="3" id="KW-1185">Reference proteome</keyword>
<dbReference type="AlphaFoldDB" id="A0A482VZY4"/>
<sequence length="286" mass="31411">EFPAGPGQIYLYCEQGSRLLNYLVARGKKSKPSPGLKSSKRLSRSEGDLCNHLNSNNSDSPLCIRSQIGSDDSGVRVSISSDDSGYLPKPKTASSLVSIGLAVLTKTPGGSETNDDSLLDLTAVEDQTAMKCSLPRRESGISLASGIYEEISEEPVKAASPKTNHIYENPLDLILDIDLKLKKHCKPPPLPPRKLDFTFGANAKKFSLSHYKHRCNTLPAKDLSRISQIFTAESDYVVMSPVKNLEKAKDKSKMSTITENLYMPMSPVINLKNKIENCYMIMNGKK</sequence>
<gene>
    <name evidence="2" type="ORF">BDFB_005810</name>
</gene>
<dbReference type="Proteomes" id="UP000292052">
    <property type="component" value="Unassembled WGS sequence"/>
</dbReference>
<evidence type="ECO:0000313" key="3">
    <source>
        <dbReference type="Proteomes" id="UP000292052"/>
    </source>
</evidence>
<proteinExistence type="predicted"/>